<keyword evidence="4" id="KW-0378">Hydrolase</keyword>
<evidence type="ECO:0000313" key="5">
    <source>
        <dbReference type="Proteomes" id="UP000254304"/>
    </source>
</evidence>
<gene>
    <name evidence="4" type="primary">rbsA_2</name>
    <name evidence="4" type="ORF">NCTC12157_02517</name>
</gene>
<evidence type="ECO:0000256" key="2">
    <source>
        <dbReference type="ARBA" id="ARBA00022840"/>
    </source>
</evidence>
<dbReference type="Gene3D" id="3.40.50.300">
    <property type="entry name" value="P-loop containing nucleotide triphosphate hydrolases"/>
    <property type="match status" value="1"/>
</dbReference>
<dbReference type="AlphaFoldDB" id="A0A377NDF6"/>
<dbReference type="PANTHER" id="PTHR43790:SF8">
    <property type="entry name" value="SUGAR ABC TRANSPORTER ATP-BINDING PROTEIN"/>
    <property type="match status" value="1"/>
</dbReference>
<proteinExistence type="predicted"/>
<keyword evidence="2 4" id="KW-0067">ATP-binding</keyword>
<dbReference type="PROSITE" id="PS50893">
    <property type="entry name" value="ABC_TRANSPORTER_2"/>
    <property type="match status" value="1"/>
</dbReference>
<sequence length="267" mass="29000">MSQEMSRNLSGSPRVEMVNITKTYGSIRSLRGVNLSLAPGEVLGLVGDNGAGKSTLTKILAGAVVPTGGTLRIDGQDVHFANPSDARRCHIEMVYQDLSLCDTVNVAGNLFMGREPQTRVLGIPFLDEKKMHEEAHEMLQGLGISIPDTRLLVRNLSGGQRQAIAIARAAAFNPKVLIMDEPTAALAVAEVEAVLELIRRVSARGVSVILITHRLQDLFLVCDRIMVMYEGTNVADRQISETSLSDIVNLIVGQKFEAHSARETVHH</sequence>
<dbReference type="EC" id="3.6.3.17" evidence="4"/>
<dbReference type="EMBL" id="UGGO01000001">
    <property type="protein sequence ID" value="STQ44794.1"/>
    <property type="molecule type" value="Genomic_DNA"/>
</dbReference>
<keyword evidence="1" id="KW-0547">Nucleotide-binding</keyword>
<dbReference type="InterPro" id="IPR050107">
    <property type="entry name" value="ABC_carbohydrate_import_ATPase"/>
</dbReference>
<evidence type="ECO:0000259" key="3">
    <source>
        <dbReference type="PROSITE" id="PS50893"/>
    </source>
</evidence>
<protein>
    <submittedName>
        <fullName evidence="4">Ribose import ATP-binding protein RbsA</fullName>
        <ecNumber evidence="4">3.6.3.17</ecNumber>
    </submittedName>
</protein>
<organism evidence="4 5">
    <name type="scientific">Ewingella americana</name>
    <dbReference type="NCBI Taxonomy" id="41202"/>
    <lineage>
        <taxon>Bacteria</taxon>
        <taxon>Pseudomonadati</taxon>
        <taxon>Pseudomonadota</taxon>
        <taxon>Gammaproteobacteria</taxon>
        <taxon>Enterobacterales</taxon>
        <taxon>Yersiniaceae</taxon>
        <taxon>Ewingella</taxon>
    </lineage>
</organism>
<dbReference type="GO" id="GO:0005524">
    <property type="term" value="F:ATP binding"/>
    <property type="evidence" value="ECO:0007669"/>
    <property type="project" value="UniProtKB-KW"/>
</dbReference>
<dbReference type="SMART" id="SM00382">
    <property type="entry name" value="AAA"/>
    <property type="match status" value="1"/>
</dbReference>
<evidence type="ECO:0000256" key="1">
    <source>
        <dbReference type="ARBA" id="ARBA00022741"/>
    </source>
</evidence>
<name>A0A377NDF6_9GAMM</name>
<dbReference type="GO" id="GO:0016887">
    <property type="term" value="F:ATP hydrolysis activity"/>
    <property type="evidence" value="ECO:0007669"/>
    <property type="project" value="InterPro"/>
</dbReference>
<dbReference type="PROSITE" id="PS00211">
    <property type="entry name" value="ABC_TRANSPORTER_1"/>
    <property type="match status" value="1"/>
</dbReference>
<dbReference type="SUPFAM" id="SSF52540">
    <property type="entry name" value="P-loop containing nucleoside triphosphate hydrolases"/>
    <property type="match status" value="1"/>
</dbReference>
<dbReference type="Pfam" id="PF00005">
    <property type="entry name" value="ABC_tran"/>
    <property type="match status" value="1"/>
</dbReference>
<dbReference type="PANTHER" id="PTHR43790">
    <property type="entry name" value="CARBOHYDRATE TRANSPORT ATP-BINDING PROTEIN MG119-RELATED"/>
    <property type="match status" value="1"/>
</dbReference>
<dbReference type="InterPro" id="IPR027417">
    <property type="entry name" value="P-loop_NTPase"/>
</dbReference>
<dbReference type="Proteomes" id="UP000254304">
    <property type="component" value="Unassembled WGS sequence"/>
</dbReference>
<evidence type="ECO:0000313" key="4">
    <source>
        <dbReference type="EMBL" id="STQ44794.1"/>
    </source>
</evidence>
<dbReference type="InterPro" id="IPR017871">
    <property type="entry name" value="ABC_transporter-like_CS"/>
</dbReference>
<accession>A0A377NDF6</accession>
<reference evidence="4 5" key="1">
    <citation type="submission" date="2018-06" db="EMBL/GenBank/DDBJ databases">
        <authorList>
            <consortium name="Pathogen Informatics"/>
            <person name="Doyle S."/>
        </authorList>
    </citation>
    <scope>NUCLEOTIDE SEQUENCE [LARGE SCALE GENOMIC DNA]</scope>
    <source>
        <strain evidence="4 5">NCTC12157</strain>
    </source>
</reference>
<dbReference type="CDD" id="cd03216">
    <property type="entry name" value="ABC_Carb_Monos_I"/>
    <property type="match status" value="1"/>
</dbReference>
<dbReference type="InterPro" id="IPR003439">
    <property type="entry name" value="ABC_transporter-like_ATP-bd"/>
</dbReference>
<feature type="domain" description="ABC transporter" evidence="3">
    <location>
        <begin position="15"/>
        <end position="255"/>
    </location>
</feature>
<dbReference type="InterPro" id="IPR003593">
    <property type="entry name" value="AAA+_ATPase"/>
</dbReference>